<keyword evidence="3" id="KW-1185">Reference proteome</keyword>
<dbReference type="Proteomes" id="UP001163882">
    <property type="component" value="Chromosome"/>
</dbReference>
<proteinExistence type="predicted"/>
<protein>
    <submittedName>
        <fullName evidence="2">Saccharopine dehydrogenase NADP-binding domain-containing protein</fullName>
    </submittedName>
</protein>
<gene>
    <name evidence="2" type="ORF">OF122_06685</name>
</gene>
<dbReference type="PANTHER" id="PTHR43781:SF1">
    <property type="entry name" value="SACCHAROPINE DEHYDROGENASE"/>
    <property type="match status" value="1"/>
</dbReference>
<accession>A0ABY6IW75</accession>
<reference evidence="2" key="1">
    <citation type="submission" date="2022-10" db="EMBL/GenBank/DDBJ databases">
        <title>YIM 151497 complete genome.</title>
        <authorList>
            <person name="Chen X."/>
        </authorList>
    </citation>
    <scope>NUCLEOTIDE SEQUENCE</scope>
    <source>
        <strain evidence="2">YIM 151497</strain>
    </source>
</reference>
<evidence type="ECO:0000313" key="3">
    <source>
        <dbReference type="Proteomes" id="UP001163882"/>
    </source>
</evidence>
<dbReference type="InterPro" id="IPR036291">
    <property type="entry name" value="NAD(P)-bd_dom_sf"/>
</dbReference>
<dbReference type="EMBL" id="CP107716">
    <property type="protein sequence ID" value="UYQ73440.1"/>
    <property type="molecule type" value="Genomic_DNA"/>
</dbReference>
<organism evidence="2 3">
    <name type="scientific">Pelagibacterium flavum</name>
    <dbReference type="NCBI Taxonomy" id="2984530"/>
    <lineage>
        <taxon>Bacteria</taxon>
        <taxon>Pseudomonadati</taxon>
        <taxon>Pseudomonadota</taxon>
        <taxon>Alphaproteobacteria</taxon>
        <taxon>Hyphomicrobiales</taxon>
        <taxon>Devosiaceae</taxon>
        <taxon>Pelagibacterium</taxon>
    </lineage>
</organism>
<evidence type="ECO:0000313" key="2">
    <source>
        <dbReference type="EMBL" id="UYQ73440.1"/>
    </source>
</evidence>
<dbReference type="InterPro" id="IPR005097">
    <property type="entry name" value="Sacchrp_dh_NADP-bd"/>
</dbReference>
<dbReference type="Pfam" id="PF03435">
    <property type="entry name" value="Sacchrp_dh_NADP"/>
    <property type="match status" value="1"/>
</dbReference>
<dbReference type="RefSeq" id="WP_264227025.1">
    <property type="nucleotide sequence ID" value="NZ_CP107716.1"/>
</dbReference>
<evidence type="ECO:0000259" key="1">
    <source>
        <dbReference type="Pfam" id="PF03435"/>
    </source>
</evidence>
<dbReference type="SUPFAM" id="SSF51735">
    <property type="entry name" value="NAD(P)-binding Rossmann-fold domains"/>
    <property type="match status" value="1"/>
</dbReference>
<dbReference type="PANTHER" id="PTHR43781">
    <property type="entry name" value="SACCHAROPINE DEHYDROGENASE"/>
    <property type="match status" value="1"/>
</dbReference>
<feature type="domain" description="Saccharopine dehydrogenase NADP binding" evidence="1">
    <location>
        <begin position="8"/>
        <end position="117"/>
    </location>
</feature>
<sequence length="342" mass="36220">MGKATKHILIVGGYGHVGKLIARELLAKPNKGVRLAGRNREKAANTAAALGCESTVLDIAERETWAPAVVESDVIVMCIDTPDNSLAAHVLMKGKHYVDISASQAVIEGVETLDSLARSSGGSAIVSVGFAPGLTNLMVKSAVERMDHAETARIGVLLGLGDAHGEAAILWTLSNASDPKMPDRTPARIRFGNDRKASVAFPFPFSDQYAVRRTLGLSEAKTFLSLGHDFFTTLAFRGAPLLRDRPGAQRAIAGLLTRLRVGSDRAALAVEVLGRLDGQRASVTMTCEGRREAEITARVAAFVIGRLLVTAAAPGVHHIDEVVDANSVFDELAASDVAITVR</sequence>
<dbReference type="Gene3D" id="3.40.50.720">
    <property type="entry name" value="NAD(P)-binding Rossmann-like Domain"/>
    <property type="match status" value="1"/>
</dbReference>
<name>A0ABY6IW75_9HYPH</name>